<evidence type="ECO:0000256" key="5">
    <source>
        <dbReference type="ARBA" id="ARBA00023015"/>
    </source>
</evidence>
<keyword evidence="5" id="KW-0805">Transcription regulation</keyword>
<dbReference type="Gene3D" id="1.10.10.10">
    <property type="entry name" value="Winged helix-like DNA-binding domain superfamily/Winged helix DNA-binding domain"/>
    <property type="match status" value="1"/>
</dbReference>
<dbReference type="GO" id="GO:0005634">
    <property type="term" value="C:nucleus"/>
    <property type="evidence" value="ECO:0007669"/>
    <property type="project" value="UniProtKB-SubCell"/>
</dbReference>
<dbReference type="OrthoDB" id="10056949at2759"/>
<evidence type="ECO:0000256" key="4">
    <source>
        <dbReference type="ARBA" id="ARBA00022794"/>
    </source>
</evidence>
<dbReference type="EMBL" id="VXBP01008297">
    <property type="protein sequence ID" value="NXO02089.1"/>
    <property type="molecule type" value="Genomic_DNA"/>
</dbReference>
<dbReference type="Pfam" id="PF25340">
    <property type="entry name" value="BCD_RFX"/>
    <property type="match status" value="1"/>
</dbReference>
<feature type="non-terminal residue" evidence="13">
    <location>
        <position position="725"/>
    </location>
</feature>
<evidence type="ECO:0000256" key="9">
    <source>
        <dbReference type="ARBA" id="ARBA00039910"/>
    </source>
</evidence>
<evidence type="ECO:0000256" key="6">
    <source>
        <dbReference type="ARBA" id="ARBA00023125"/>
    </source>
</evidence>
<organism evidence="13 14">
    <name type="scientific">Rhinopomastus cyanomelas</name>
    <name type="common">Common scimitarbill</name>
    <dbReference type="NCBI Taxonomy" id="113115"/>
    <lineage>
        <taxon>Eukaryota</taxon>
        <taxon>Metazoa</taxon>
        <taxon>Chordata</taxon>
        <taxon>Craniata</taxon>
        <taxon>Vertebrata</taxon>
        <taxon>Euteleostomi</taxon>
        <taxon>Archelosauria</taxon>
        <taxon>Archosauria</taxon>
        <taxon>Dinosauria</taxon>
        <taxon>Saurischia</taxon>
        <taxon>Theropoda</taxon>
        <taxon>Coelurosauria</taxon>
        <taxon>Aves</taxon>
        <taxon>Neognathae</taxon>
        <taxon>Neoaves</taxon>
        <taxon>Telluraves</taxon>
        <taxon>Coraciimorphae</taxon>
        <taxon>Bucerotiformes</taxon>
        <taxon>Rhinopomastidae</taxon>
        <taxon>Rhinopomastus</taxon>
    </lineage>
</organism>
<feature type="non-terminal residue" evidence="13">
    <location>
        <position position="1"/>
    </location>
</feature>
<dbReference type="PROSITE" id="PS51526">
    <property type="entry name" value="RFX_DBD"/>
    <property type="match status" value="1"/>
</dbReference>
<gene>
    <name evidence="13" type="primary">Rfx2</name>
    <name evidence="13" type="ORF">RHICYA_R14086</name>
</gene>
<dbReference type="InterPro" id="IPR057321">
    <property type="entry name" value="RFX1-4/6/8-like_BCD"/>
</dbReference>
<keyword evidence="6" id="KW-0238">DNA-binding</keyword>
<keyword evidence="3" id="KW-0963">Cytoplasm</keyword>
<evidence type="ECO:0000259" key="12">
    <source>
        <dbReference type="PROSITE" id="PS51526"/>
    </source>
</evidence>
<evidence type="ECO:0000256" key="7">
    <source>
        <dbReference type="ARBA" id="ARBA00023163"/>
    </source>
</evidence>
<dbReference type="PANTHER" id="PTHR12619">
    <property type="entry name" value="RFX TRANSCRIPTION FACTOR FAMILY"/>
    <property type="match status" value="1"/>
</dbReference>
<dbReference type="InterPro" id="IPR036390">
    <property type="entry name" value="WH_DNA-bd_sf"/>
</dbReference>
<reference evidence="13 14" key="1">
    <citation type="submission" date="2019-09" db="EMBL/GenBank/DDBJ databases">
        <title>Bird 10,000 Genomes (B10K) Project - Family phase.</title>
        <authorList>
            <person name="Zhang G."/>
        </authorList>
    </citation>
    <scope>NUCLEOTIDE SEQUENCE [LARGE SCALE GENOMIC DNA]</scope>
    <source>
        <strain evidence="13">B10K-DU-002-35</strain>
        <tissue evidence="13">Muscle</tissue>
    </source>
</reference>
<dbReference type="GO" id="GO:0000978">
    <property type="term" value="F:RNA polymerase II cis-regulatory region sequence-specific DNA binding"/>
    <property type="evidence" value="ECO:0007669"/>
    <property type="project" value="TreeGrafter"/>
</dbReference>
<evidence type="ECO:0000256" key="10">
    <source>
        <dbReference type="ARBA" id="ARBA00042136"/>
    </source>
</evidence>
<proteinExistence type="predicted"/>
<evidence type="ECO:0000256" key="11">
    <source>
        <dbReference type="SAM" id="MobiDB-lite"/>
    </source>
</evidence>
<dbReference type="InterPro" id="IPR036388">
    <property type="entry name" value="WH-like_DNA-bd_sf"/>
</dbReference>
<feature type="compositionally biased region" description="Basic and acidic residues" evidence="11">
    <location>
        <begin position="701"/>
        <end position="718"/>
    </location>
</feature>
<evidence type="ECO:0000256" key="3">
    <source>
        <dbReference type="ARBA" id="ARBA00022490"/>
    </source>
</evidence>
<comment type="subcellular location">
    <subcellularLocation>
        <location evidence="2">Cytoplasm</location>
    </subcellularLocation>
    <subcellularLocation>
        <location evidence="1">Nucleus</location>
    </subcellularLocation>
</comment>
<evidence type="ECO:0000256" key="2">
    <source>
        <dbReference type="ARBA" id="ARBA00004496"/>
    </source>
</evidence>
<feature type="region of interest" description="Disordered" evidence="11">
    <location>
        <begin position="298"/>
        <end position="337"/>
    </location>
</feature>
<feature type="domain" description="RFX-type winged-helix" evidence="12">
    <location>
        <begin position="205"/>
        <end position="280"/>
    </location>
</feature>
<accession>A0A7L1NR40</accession>
<dbReference type="FunFam" id="1.10.10.10:FF:000017">
    <property type="entry name" value="transcription factor RFX3 isoform X1"/>
    <property type="match status" value="1"/>
</dbReference>
<feature type="region of interest" description="Disordered" evidence="11">
    <location>
        <begin position="698"/>
        <end position="725"/>
    </location>
</feature>
<evidence type="ECO:0000313" key="14">
    <source>
        <dbReference type="Proteomes" id="UP000565785"/>
    </source>
</evidence>
<keyword evidence="8" id="KW-0539">Nucleus</keyword>
<dbReference type="Pfam" id="PF02257">
    <property type="entry name" value="RFX_DNA_binding"/>
    <property type="match status" value="1"/>
</dbReference>
<dbReference type="SUPFAM" id="SSF46785">
    <property type="entry name" value="Winged helix' DNA-binding domain"/>
    <property type="match status" value="1"/>
</dbReference>
<dbReference type="Pfam" id="PF04589">
    <property type="entry name" value="RFX1_trans_act"/>
    <property type="match status" value="1"/>
</dbReference>
<sequence>MQSAEGGSDPAASVALHASASAQAPVVQPVPASQQRVLVQAAGSAPKGAQMQQISVPRVQQVPQQVQPVQHVYPSQVQYVEGGEAVYTNGAIRATYSYNAEAQLYAPSSAASYFEAQGGGAQVTTAASSPTAVPSHNMVGITMDAGGSAVLSGSGAYLAHGGMESTRHALSHASRSSPATLELAIENLQKHEGIASHKSSLLNSHLQWLLDNYETAEGVSLPRSSLYNHYLRHCQEHKLDPVNAASFGKLIRSVFMGLRTRRLGTRGNSKYHYYGIRLKPESPLNRLQEDTQYMAMRQQPVHQKQRYRPVQKADGAAESGASSSLHATPEQSVAAQSQHHQQFIDVTHIFPEFPAPDLGSVLLQEGVTLGDVKALQLLYRRHCEATLDVVVNLQFHYIEKLWQSFWSPKAAAGDGSALAPSEEEHEGTLPREKLVALCKHEPVLKWMRSCDHILYQTLVEILIPDVLRPVPSTLTQAIRNFAKSLEGWLLSAMGDFPPHVVQAKVAVVSTFAQTLRRYTSLNHLAQAARAVLQNTSQINQMLSDLNRVDFANVQEQASWVCQCEESVVQKLEQDFKLTLQQHSSLDQWASWLDTVVTQVLKPYEGSPSFPKAARQFLLKWSFYSSMVIRDLTLRSAASFGSFHLIRLLYDEYMFYLVEHRVAQAAGETPIAIMGKCGDLASMSRALLDRDDMSDLGSEVDADLRDAGEPPVKRERSDPGHSLQEI</sequence>
<evidence type="ECO:0000256" key="1">
    <source>
        <dbReference type="ARBA" id="ARBA00004123"/>
    </source>
</evidence>
<keyword evidence="14" id="KW-1185">Reference proteome</keyword>
<keyword evidence="4" id="KW-0970">Cilium biogenesis/degradation</keyword>
<dbReference type="Proteomes" id="UP000565785">
    <property type="component" value="Unassembled WGS sequence"/>
</dbReference>
<keyword evidence="7" id="KW-0804">Transcription</keyword>
<evidence type="ECO:0000313" key="13">
    <source>
        <dbReference type="EMBL" id="NXO02089.1"/>
    </source>
</evidence>
<dbReference type="InterPro" id="IPR007668">
    <property type="entry name" value="RFX1_trans_act"/>
</dbReference>
<dbReference type="InterPro" id="IPR003150">
    <property type="entry name" value="DNA-bd_RFX"/>
</dbReference>
<dbReference type="AlphaFoldDB" id="A0A7L1NR40"/>
<evidence type="ECO:0000256" key="8">
    <source>
        <dbReference type="ARBA" id="ARBA00023242"/>
    </source>
</evidence>
<feature type="compositionally biased region" description="Low complexity" evidence="11">
    <location>
        <begin position="313"/>
        <end position="324"/>
    </location>
</feature>
<dbReference type="GO" id="GO:0030030">
    <property type="term" value="P:cell projection organization"/>
    <property type="evidence" value="ECO:0007669"/>
    <property type="project" value="UniProtKB-KW"/>
</dbReference>
<dbReference type="PANTHER" id="PTHR12619:SF17">
    <property type="entry name" value="DNA-BINDING PROTEIN RFX2"/>
    <property type="match status" value="1"/>
</dbReference>
<protein>
    <recommendedName>
        <fullName evidence="9">DNA-binding protein RFX2</fullName>
    </recommendedName>
    <alternativeName>
        <fullName evidence="10">Regulatory factor X 2</fullName>
    </alternativeName>
</protein>
<dbReference type="GO" id="GO:0000981">
    <property type="term" value="F:DNA-binding transcription factor activity, RNA polymerase II-specific"/>
    <property type="evidence" value="ECO:0007669"/>
    <property type="project" value="TreeGrafter"/>
</dbReference>
<comment type="caution">
    <text evidence="13">The sequence shown here is derived from an EMBL/GenBank/DDBJ whole genome shotgun (WGS) entry which is preliminary data.</text>
</comment>
<dbReference type="GO" id="GO:0005737">
    <property type="term" value="C:cytoplasm"/>
    <property type="evidence" value="ECO:0007669"/>
    <property type="project" value="UniProtKB-SubCell"/>
</dbReference>
<name>A0A7L1NR40_RHICY</name>
<dbReference type="InterPro" id="IPR039779">
    <property type="entry name" value="RFX-like"/>
</dbReference>